<reference evidence="2" key="1">
    <citation type="journal article" date="2021" name="PeerJ">
        <title>Extensive microbial diversity within the chicken gut microbiome revealed by metagenomics and culture.</title>
        <authorList>
            <person name="Gilroy R."/>
            <person name="Ravi A."/>
            <person name="Getino M."/>
            <person name="Pursley I."/>
            <person name="Horton D.L."/>
            <person name="Alikhan N.F."/>
            <person name="Baker D."/>
            <person name="Gharbi K."/>
            <person name="Hall N."/>
            <person name="Watson M."/>
            <person name="Adriaenssens E.M."/>
            <person name="Foster-Nyarko E."/>
            <person name="Jarju S."/>
            <person name="Secka A."/>
            <person name="Antonio M."/>
            <person name="Oren A."/>
            <person name="Chaudhuri R.R."/>
            <person name="La Ragione R."/>
            <person name="Hildebrand F."/>
            <person name="Pallen M.J."/>
        </authorList>
    </citation>
    <scope>NUCLEOTIDE SEQUENCE</scope>
    <source>
        <strain evidence="2">2239</strain>
    </source>
</reference>
<gene>
    <name evidence="2" type="ORF">H9865_11670</name>
</gene>
<dbReference type="SMART" id="SM00986">
    <property type="entry name" value="UDG"/>
    <property type="match status" value="1"/>
</dbReference>
<dbReference type="EMBL" id="DXFW01000039">
    <property type="protein sequence ID" value="HIX06735.1"/>
    <property type="molecule type" value="Genomic_DNA"/>
</dbReference>
<evidence type="ECO:0000313" key="3">
    <source>
        <dbReference type="Proteomes" id="UP000824193"/>
    </source>
</evidence>
<dbReference type="EC" id="3.2.2.15" evidence="2"/>
<sequence>MSFEPVFGPASRALILGSWPSPESWRQGFYYGHPRNRFWPLLARLCGAQTPATVEEKRALILQNGLALWDVLESCTVTGASDASIKDPVPVDLAALLKQAPVVAVFCNGATAFRLYETLLRPVSGIPAVRLPSTSPANAAFSMEKLAAAWGAALGPWLSASH</sequence>
<protein>
    <submittedName>
        <fullName evidence="2">DNA-deoxyinosine glycosylase</fullName>
        <ecNumber evidence="2">3.2.2.15</ecNumber>
    </submittedName>
</protein>
<reference evidence="2" key="2">
    <citation type="submission" date="2021-04" db="EMBL/GenBank/DDBJ databases">
        <authorList>
            <person name="Gilroy R."/>
        </authorList>
    </citation>
    <scope>NUCLEOTIDE SEQUENCE</scope>
    <source>
        <strain evidence="2">2239</strain>
    </source>
</reference>
<evidence type="ECO:0000313" key="2">
    <source>
        <dbReference type="EMBL" id="HIX06735.1"/>
    </source>
</evidence>
<proteinExistence type="predicted"/>
<dbReference type="InterPro" id="IPR026353">
    <property type="entry name" value="Hypoxan-DNA_Glyclase"/>
</dbReference>
<dbReference type="Gene3D" id="3.40.470.10">
    <property type="entry name" value="Uracil-DNA glycosylase-like domain"/>
    <property type="match status" value="1"/>
</dbReference>
<dbReference type="InterPro" id="IPR036895">
    <property type="entry name" value="Uracil-DNA_glycosylase-like_sf"/>
</dbReference>
<keyword evidence="2" id="KW-0378">Hydrolase</keyword>
<dbReference type="SUPFAM" id="SSF52141">
    <property type="entry name" value="Uracil-DNA glycosylase-like"/>
    <property type="match status" value="1"/>
</dbReference>
<dbReference type="Pfam" id="PF03167">
    <property type="entry name" value="UDG"/>
    <property type="match status" value="1"/>
</dbReference>
<name>A0A9D1V5Y1_9FIRM</name>
<dbReference type="Proteomes" id="UP000824193">
    <property type="component" value="Unassembled WGS sequence"/>
</dbReference>
<evidence type="ECO:0000259" key="1">
    <source>
        <dbReference type="SMART" id="SM00986"/>
    </source>
</evidence>
<organism evidence="2 3">
    <name type="scientific">Candidatus Allofournierella pullicola</name>
    <dbReference type="NCBI Taxonomy" id="2838596"/>
    <lineage>
        <taxon>Bacteria</taxon>
        <taxon>Bacillati</taxon>
        <taxon>Bacillota</taxon>
        <taxon>Clostridia</taxon>
        <taxon>Eubacteriales</taxon>
        <taxon>Oscillospiraceae</taxon>
        <taxon>Allofournierella</taxon>
    </lineage>
</organism>
<comment type="caution">
    <text evidence="2">The sequence shown here is derived from an EMBL/GenBank/DDBJ whole genome shotgun (WGS) entry which is preliminary data.</text>
</comment>
<dbReference type="CDD" id="cd10032">
    <property type="entry name" value="UDG-F6_HDG"/>
    <property type="match status" value="1"/>
</dbReference>
<keyword evidence="2" id="KW-0326">Glycosidase</keyword>
<dbReference type="NCBIfam" id="TIGR04274">
    <property type="entry name" value="hypoxanDNAglyco"/>
    <property type="match status" value="1"/>
</dbReference>
<accession>A0A9D1V5Y1</accession>
<dbReference type="InterPro" id="IPR005122">
    <property type="entry name" value="Uracil-DNA_glycosylase-like"/>
</dbReference>
<dbReference type="GO" id="GO:0033958">
    <property type="term" value="F:DNA-deoxyinosine glycosylase activity"/>
    <property type="evidence" value="ECO:0007669"/>
    <property type="project" value="UniProtKB-EC"/>
</dbReference>
<dbReference type="AlphaFoldDB" id="A0A9D1V5Y1"/>
<dbReference type="SMART" id="SM00987">
    <property type="entry name" value="UreE_C"/>
    <property type="match status" value="1"/>
</dbReference>
<feature type="domain" description="Uracil-DNA glycosylase-like" evidence="1">
    <location>
        <begin position="4"/>
        <end position="154"/>
    </location>
</feature>